<evidence type="ECO:0000313" key="2">
    <source>
        <dbReference type="EMBL" id="SHK69957.1"/>
    </source>
</evidence>
<keyword evidence="1" id="KW-1133">Transmembrane helix</keyword>
<sequence length="103" mass="11207">MFLSGVFLRSLYCAQRASEPYSTPQMNVYLTLETLAVALALLCVALMPASIRIDTGLARRIVPLDRVPGMRWPALLTRAGLVCLLASFVLLLVACYYILAGTG</sequence>
<accession>A0A1M6ULA1</accession>
<reference evidence="2 3" key="1">
    <citation type="submission" date="2016-11" db="EMBL/GenBank/DDBJ databases">
        <authorList>
            <person name="Jaros S."/>
            <person name="Januszkiewicz K."/>
            <person name="Wedrychowicz H."/>
        </authorList>
    </citation>
    <scope>NUCLEOTIDE SEQUENCE [LARGE SCALE GENOMIC DNA]</scope>
    <source>
        <strain evidence="2 3">LMG 20594</strain>
    </source>
</reference>
<organism evidence="2 3">
    <name type="scientific">Paraburkholderia terricola</name>
    <dbReference type="NCBI Taxonomy" id="169427"/>
    <lineage>
        <taxon>Bacteria</taxon>
        <taxon>Pseudomonadati</taxon>
        <taxon>Pseudomonadota</taxon>
        <taxon>Betaproteobacteria</taxon>
        <taxon>Burkholderiales</taxon>
        <taxon>Burkholderiaceae</taxon>
        <taxon>Paraburkholderia</taxon>
    </lineage>
</organism>
<feature type="transmembrane region" description="Helical" evidence="1">
    <location>
        <begin position="26"/>
        <end position="51"/>
    </location>
</feature>
<dbReference type="Proteomes" id="UP000184395">
    <property type="component" value="Unassembled WGS sequence"/>
</dbReference>
<keyword evidence="1" id="KW-0472">Membrane</keyword>
<dbReference type="AlphaFoldDB" id="A0A1M6ULA1"/>
<keyword evidence="1" id="KW-0812">Transmembrane</keyword>
<feature type="transmembrane region" description="Helical" evidence="1">
    <location>
        <begin position="72"/>
        <end position="99"/>
    </location>
</feature>
<protein>
    <submittedName>
        <fullName evidence="2">Uncharacterized protein</fullName>
    </submittedName>
</protein>
<gene>
    <name evidence="2" type="ORF">SAMN05192548_103360</name>
</gene>
<evidence type="ECO:0000256" key="1">
    <source>
        <dbReference type="SAM" id="Phobius"/>
    </source>
</evidence>
<dbReference type="EMBL" id="FRAB01000033">
    <property type="protein sequence ID" value="SHK69957.1"/>
    <property type="molecule type" value="Genomic_DNA"/>
</dbReference>
<proteinExistence type="predicted"/>
<evidence type="ECO:0000313" key="3">
    <source>
        <dbReference type="Proteomes" id="UP000184395"/>
    </source>
</evidence>
<name>A0A1M6ULA1_9BURK</name>